<protein>
    <submittedName>
        <fullName evidence="2">Helix-turn-helix domain-containing protein</fullName>
    </submittedName>
</protein>
<reference evidence="3" key="1">
    <citation type="journal article" date="2019" name="Int. J. Syst. Evol. Microbiol.">
        <title>The Global Catalogue of Microorganisms (GCM) 10K type strain sequencing project: providing services to taxonomists for standard genome sequencing and annotation.</title>
        <authorList>
            <consortium name="The Broad Institute Genomics Platform"/>
            <consortium name="The Broad Institute Genome Sequencing Center for Infectious Disease"/>
            <person name="Wu L."/>
            <person name="Ma J."/>
        </authorList>
    </citation>
    <scope>NUCLEOTIDE SEQUENCE [LARGE SCALE GENOMIC DNA]</scope>
    <source>
        <strain evidence="3">JCM 4147</strain>
    </source>
</reference>
<dbReference type="Proteomes" id="UP001596200">
    <property type="component" value="Unassembled WGS sequence"/>
</dbReference>
<evidence type="ECO:0000256" key="1">
    <source>
        <dbReference type="SAM" id="MobiDB-lite"/>
    </source>
</evidence>
<accession>A0ABW1GKM9</accession>
<organism evidence="2 3">
    <name type="scientific">Streptomyces pulveraceus</name>
    <dbReference type="NCBI Taxonomy" id="68258"/>
    <lineage>
        <taxon>Bacteria</taxon>
        <taxon>Bacillati</taxon>
        <taxon>Actinomycetota</taxon>
        <taxon>Actinomycetes</taxon>
        <taxon>Kitasatosporales</taxon>
        <taxon>Streptomycetaceae</taxon>
        <taxon>Streptomyces</taxon>
    </lineage>
</organism>
<proteinExistence type="predicted"/>
<dbReference type="Pfam" id="PF13551">
    <property type="entry name" value="HTH_29"/>
    <property type="match status" value="1"/>
</dbReference>
<feature type="region of interest" description="Disordered" evidence="1">
    <location>
        <begin position="92"/>
        <end position="112"/>
    </location>
</feature>
<evidence type="ECO:0000313" key="2">
    <source>
        <dbReference type="EMBL" id="MFC5914395.1"/>
    </source>
</evidence>
<gene>
    <name evidence="2" type="ORF">ACFP1B_13270</name>
</gene>
<name>A0ABW1GKM9_9ACTN</name>
<comment type="caution">
    <text evidence="2">The sequence shown here is derived from an EMBL/GenBank/DDBJ whole genome shotgun (WGS) entry which is preliminary data.</text>
</comment>
<dbReference type="EMBL" id="JBHSPU010000013">
    <property type="protein sequence ID" value="MFC5914395.1"/>
    <property type="molecule type" value="Genomic_DNA"/>
</dbReference>
<keyword evidence="3" id="KW-1185">Reference proteome</keyword>
<dbReference type="RefSeq" id="WP_344514933.1">
    <property type="nucleotide sequence ID" value="NZ_BAAATU010000031.1"/>
</dbReference>
<evidence type="ECO:0000313" key="3">
    <source>
        <dbReference type="Proteomes" id="UP001596200"/>
    </source>
</evidence>
<sequence>MRAQIMLQAAQGRGDAAIARETGAHLDTVRTWRVRFADGGLPALVEGQGIWSGECANLGSWPSLLRIRPRQKRSSLRRLELPPGAMSTYEKRRHLTRCQWRPRQDSNLRPSA</sequence>